<protein>
    <submittedName>
        <fullName evidence="2">Uncharacterized protein</fullName>
    </submittedName>
</protein>
<name>A0A6S7A8F1_9BURK</name>
<organism evidence="2 3">
    <name type="scientific">Achromobacter deleyi</name>
    <dbReference type="NCBI Taxonomy" id="1353891"/>
    <lineage>
        <taxon>Bacteria</taxon>
        <taxon>Pseudomonadati</taxon>
        <taxon>Pseudomonadota</taxon>
        <taxon>Betaproteobacteria</taxon>
        <taxon>Burkholderiales</taxon>
        <taxon>Alcaligenaceae</taxon>
        <taxon>Achromobacter</taxon>
    </lineage>
</organism>
<sequence>MRRRGRRDGLRQGVSGEFFPGRDASRRRLRSGCRVRSGGCGGNWSDGRCGGCGACGRFVCHAGDLHRSSRGRDRGRRGRRRSGLGNLHLRRVGLRRRGRIRGGQGGRRLPDGRLRGLSLSGGGRLIDGYLNNGCLNNGGLCNGRRCHRSGRRDLHGRRRRRRRGCGCDRRSRRRLRGRRGRLCRLAGRCGGRLEGRLRTGVAIERQHAQAGHDEAGVFVRRQRQFAAAVHRHGIEQLHGVGMQDLGQAGDVGRQRVFGGHRAGHALLDGHARQQHGQVGQCAGIGQAARRQFVGHGQHALGVASRQSVEQAHQMALVDRAEHAAHGVFGEIAGAVGDGLIGQGQRVAHGTRRGLADETQRGDFKAHLLFTQHRLQVAHDGVGRHLLQVELQAARQHRDRNLLRVGGGENEFDVRRRFFQRLEHRVERVPGQHVHFVDHVDLEAARARRVDGLLQQLGHFLDAAVGRRVQLEVVDEPPGIDLGTRATDAAGLRGDAGFTVEGFGQDARQRGLADAAGAGEQPGMVQALGVERMRQRAHHVILSHEGFERSRPPLAGQYQISHGGIVEPLQEPKRWPA</sequence>
<evidence type="ECO:0000313" key="2">
    <source>
        <dbReference type="EMBL" id="CAB3712552.1"/>
    </source>
</evidence>
<dbReference type="AlphaFoldDB" id="A0A6S7A8F1"/>
<reference evidence="2 3" key="1">
    <citation type="submission" date="2020-04" db="EMBL/GenBank/DDBJ databases">
        <authorList>
            <person name="De Canck E."/>
        </authorList>
    </citation>
    <scope>NUCLEOTIDE SEQUENCE [LARGE SCALE GENOMIC DNA]</scope>
    <source>
        <strain evidence="2 3">LMG 3458</strain>
    </source>
</reference>
<accession>A0A6S7A8F1</accession>
<dbReference type="Proteomes" id="UP000494111">
    <property type="component" value="Unassembled WGS sequence"/>
</dbReference>
<gene>
    <name evidence="2" type="ORF">LMG3458_03319</name>
</gene>
<proteinExistence type="predicted"/>
<evidence type="ECO:0000313" key="3">
    <source>
        <dbReference type="Proteomes" id="UP000494111"/>
    </source>
</evidence>
<dbReference type="EMBL" id="CADIJO010000011">
    <property type="protein sequence ID" value="CAB3712552.1"/>
    <property type="molecule type" value="Genomic_DNA"/>
</dbReference>
<feature type="region of interest" description="Disordered" evidence="1">
    <location>
        <begin position="1"/>
        <end position="22"/>
    </location>
</feature>
<evidence type="ECO:0000256" key="1">
    <source>
        <dbReference type="SAM" id="MobiDB-lite"/>
    </source>
</evidence>